<evidence type="ECO:0000313" key="8">
    <source>
        <dbReference type="EMBL" id="GBG73794.1"/>
    </source>
</evidence>
<accession>A0A388KUQ6</accession>
<feature type="region of interest" description="Disordered" evidence="7">
    <location>
        <begin position="975"/>
        <end position="1010"/>
    </location>
</feature>
<evidence type="ECO:0000256" key="2">
    <source>
        <dbReference type="ARBA" id="ARBA00011738"/>
    </source>
</evidence>
<dbReference type="GO" id="GO:0005524">
    <property type="term" value="F:ATP binding"/>
    <property type="evidence" value="ECO:0007669"/>
    <property type="project" value="UniProtKB-KW"/>
</dbReference>
<organism evidence="8 9">
    <name type="scientific">Chara braunii</name>
    <name type="common">Braun's stonewort</name>
    <dbReference type="NCBI Taxonomy" id="69332"/>
    <lineage>
        <taxon>Eukaryota</taxon>
        <taxon>Viridiplantae</taxon>
        <taxon>Streptophyta</taxon>
        <taxon>Charophyceae</taxon>
        <taxon>Charales</taxon>
        <taxon>Characeae</taxon>
        <taxon>Chara</taxon>
    </lineage>
</organism>
<dbReference type="PROSITE" id="PS00297">
    <property type="entry name" value="HSP70_1"/>
    <property type="match status" value="1"/>
</dbReference>
<dbReference type="InterPro" id="IPR018181">
    <property type="entry name" value="Heat_shock_70_CS"/>
</dbReference>
<feature type="region of interest" description="Disordered" evidence="7">
    <location>
        <begin position="133"/>
        <end position="152"/>
    </location>
</feature>
<proteinExistence type="inferred from homology"/>
<dbReference type="InterPro" id="IPR035990">
    <property type="entry name" value="TIM_sf"/>
</dbReference>
<keyword evidence="3" id="KW-0547">Nucleotide-binding</keyword>
<comment type="pathway">
    <text evidence="6">Carbohydrate biosynthesis.</text>
</comment>
<dbReference type="PANTHER" id="PTHR19375">
    <property type="entry name" value="HEAT SHOCK PROTEIN 70KDA"/>
    <property type="match status" value="1"/>
</dbReference>
<gene>
    <name evidence="8" type="ORF">CBR_g17133</name>
</gene>
<evidence type="ECO:0000256" key="5">
    <source>
        <dbReference type="ARBA" id="ARBA00023235"/>
    </source>
</evidence>
<feature type="region of interest" description="Disordered" evidence="7">
    <location>
        <begin position="453"/>
        <end position="476"/>
    </location>
</feature>
<dbReference type="SUPFAM" id="SSF51351">
    <property type="entry name" value="Triosephosphate isomerase (TIM)"/>
    <property type="match status" value="2"/>
</dbReference>
<comment type="similarity">
    <text evidence="1">Belongs to the triosephosphate isomerase family.</text>
</comment>
<keyword evidence="9" id="KW-1185">Reference proteome</keyword>
<dbReference type="InterPro" id="IPR043129">
    <property type="entry name" value="ATPase_NBD"/>
</dbReference>
<evidence type="ECO:0000256" key="3">
    <source>
        <dbReference type="ARBA" id="ARBA00022741"/>
    </source>
</evidence>
<evidence type="ECO:0000256" key="6">
    <source>
        <dbReference type="ARBA" id="ARBA00024331"/>
    </source>
</evidence>
<dbReference type="Gramene" id="GBG73794">
    <property type="protein sequence ID" value="GBG73794"/>
    <property type="gene ID" value="CBR_g17133"/>
</dbReference>
<dbReference type="Gene3D" id="3.20.20.70">
    <property type="entry name" value="Aldolase class I"/>
    <property type="match status" value="2"/>
</dbReference>
<protein>
    <submittedName>
        <fullName evidence="8">Uncharacterized protein</fullName>
    </submittedName>
</protein>
<dbReference type="CDD" id="cd24028">
    <property type="entry name" value="ASKHA_NBD_HSP70_HSPA1-like"/>
    <property type="match status" value="1"/>
</dbReference>
<dbReference type="PROSITE" id="PS51440">
    <property type="entry name" value="TIM_2"/>
    <property type="match status" value="1"/>
</dbReference>
<keyword evidence="4" id="KW-0067">ATP-binding</keyword>
<comment type="subunit">
    <text evidence="2">Homodimer.</text>
</comment>
<evidence type="ECO:0000313" key="9">
    <source>
        <dbReference type="Proteomes" id="UP000265515"/>
    </source>
</evidence>
<dbReference type="InterPro" id="IPR013126">
    <property type="entry name" value="Hsp_70_fam"/>
</dbReference>
<feature type="compositionally biased region" description="Pro residues" evidence="7">
    <location>
        <begin position="980"/>
        <end position="992"/>
    </location>
</feature>
<evidence type="ECO:0000256" key="1">
    <source>
        <dbReference type="ARBA" id="ARBA00007422"/>
    </source>
</evidence>
<keyword evidence="5" id="KW-0413">Isomerase</keyword>
<evidence type="ECO:0000256" key="4">
    <source>
        <dbReference type="ARBA" id="ARBA00022840"/>
    </source>
</evidence>
<name>A0A388KUQ6_CHABU</name>
<dbReference type="SUPFAM" id="SSF53067">
    <property type="entry name" value="Actin-like ATPase domain"/>
    <property type="match status" value="2"/>
</dbReference>
<dbReference type="Proteomes" id="UP000265515">
    <property type="component" value="Unassembled WGS sequence"/>
</dbReference>
<dbReference type="Gene3D" id="3.90.640.10">
    <property type="entry name" value="Actin, Chain A, domain 4"/>
    <property type="match status" value="1"/>
</dbReference>
<dbReference type="InterPro" id="IPR013785">
    <property type="entry name" value="Aldolase_TIM"/>
</dbReference>
<evidence type="ECO:0000256" key="7">
    <source>
        <dbReference type="SAM" id="MobiDB-lite"/>
    </source>
</evidence>
<reference evidence="8 9" key="1">
    <citation type="journal article" date="2018" name="Cell">
        <title>The Chara Genome: Secondary Complexity and Implications for Plant Terrestrialization.</title>
        <authorList>
            <person name="Nishiyama T."/>
            <person name="Sakayama H."/>
            <person name="Vries J.D."/>
            <person name="Buschmann H."/>
            <person name="Saint-Marcoux D."/>
            <person name="Ullrich K.K."/>
            <person name="Haas F.B."/>
            <person name="Vanderstraeten L."/>
            <person name="Becker D."/>
            <person name="Lang D."/>
            <person name="Vosolsobe S."/>
            <person name="Rombauts S."/>
            <person name="Wilhelmsson P.K.I."/>
            <person name="Janitza P."/>
            <person name="Kern R."/>
            <person name="Heyl A."/>
            <person name="Rumpler F."/>
            <person name="Villalobos L.I.A.C."/>
            <person name="Clay J.M."/>
            <person name="Skokan R."/>
            <person name="Toyoda A."/>
            <person name="Suzuki Y."/>
            <person name="Kagoshima H."/>
            <person name="Schijlen E."/>
            <person name="Tajeshwar N."/>
            <person name="Catarino B."/>
            <person name="Hetherington A.J."/>
            <person name="Saltykova A."/>
            <person name="Bonnot C."/>
            <person name="Breuninger H."/>
            <person name="Symeonidi A."/>
            <person name="Radhakrishnan G.V."/>
            <person name="Van Nieuwerburgh F."/>
            <person name="Deforce D."/>
            <person name="Chang C."/>
            <person name="Karol K.G."/>
            <person name="Hedrich R."/>
            <person name="Ulvskov P."/>
            <person name="Glockner G."/>
            <person name="Delwiche C.F."/>
            <person name="Petrasek J."/>
            <person name="Van de Peer Y."/>
            <person name="Friml J."/>
            <person name="Beilby M."/>
            <person name="Dolan L."/>
            <person name="Kohara Y."/>
            <person name="Sugano S."/>
            <person name="Fujiyama A."/>
            <person name="Delaux P.-M."/>
            <person name="Quint M."/>
            <person name="TheiBen G."/>
            <person name="Hagemann M."/>
            <person name="Harholt J."/>
            <person name="Dunand C."/>
            <person name="Zachgo S."/>
            <person name="Langdale J."/>
            <person name="Maumus F."/>
            <person name="Straeten D.V.D."/>
            <person name="Gould S.B."/>
            <person name="Rensing S.A."/>
        </authorList>
    </citation>
    <scope>NUCLEOTIDE SEQUENCE [LARGE SCALE GENOMIC DNA]</scope>
    <source>
        <strain evidence="8 9">S276</strain>
    </source>
</reference>
<dbReference type="AlphaFoldDB" id="A0A388KUQ6"/>
<dbReference type="Pfam" id="PF00121">
    <property type="entry name" value="TIM"/>
    <property type="match status" value="1"/>
</dbReference>
<dbReference type="PROSITE" id="PS01036">
    <property type="entry name" value="HSP70_3"/>
    <property type="match status" value="1"/>
</dbReference>
<dbReference type="Gene3D" id="3.30.420.40">
    <property type="match status" value="2"/>
</dbReference>
<dbReference type="Pfam" id="PF00012">
    <property type="entry name" value="HSP70"/>
    <property type="match status" value="2"/>
</dbReference>
<sequence>MGDNGESSHLQRAPCIAIDLGTSSCSVGVWLDGRVQIIPNENGKLSTPSYVAFTDTQRLVGEQAQKQALRKPENVFFEVKRLIGRRWKDISDEWVKSWPFSVGKAQDSGELGLRVTSAFLEPFLQRTDRLLTPQQTDGARNGSHPTGDGKTVGFLAPEEITAMLLAKMKACAESQLSCGKLEQAVITVPTYFDDHQKDATKVAAEIAGFNGVRLVHEPTAAAIAYAQHMGLLSLAGPREGSSIRSGRKSAKETTIMVFALGGGCLDVALVIISEGRVGVRVADGDSKLGGADFDNVIVEIIEEQAKGTFGGKVDTSSPRLRRKMKAASEKAKQDLTLLREATIEIDSVRGDDDLSFVLTREEFVSSSEHLFRRCTEVVQQVFLKAEKLGITKEAIDEMVLVGGSTRIPELRERLHKAFGKVPRPHSHQNEAVVHGAALYTVCAREIIEEIDPTLAVSSEGDETPASLPTTTEDSRGDMRSLLDTFKERAKLIEEYEEDALKLSEARFRSEKFVGEALKRSAEYPPWVRRIIEGEIRCTTEGMDGAMSLEELNSQYKQMADLCEYAFGAMWSKSFSRRKFFIADRWIGCDCEPPDVCDPTQTGLGNLSKASGSLVGPDLCDLVVAPPVKELLKTKRSIEGLVDGGRIEIAAPGGVHPIDNETSASRVADARRTGRRLPLTGPGAPPQVRYKVSAESLRNRGILYTIIGRGPSGWSEDIPQQVAAALRTGLRVILCVGGEEEQEASADGKQLSHSAGGAIGTAGGAVLGSTLAREREKCKEQLEQVLREVGKTWRNVVVAYQPSWESQFEGETSISVEEFMTAVVDGHVGIRETLRKNANRDVAESTRIIFGTYPLDRIGTIWDALSRQKEIDGFLLDSGFRRSEIVHKILRRRWKAEESFLLLGVPETQEDVETGNLLSLLDKGGANLLGCGDEYTHQPWWCSLVAFPTTIDKKHWVRPDHVPIFDKHDLIATMNKLSRPDPAPSPSASPPSAPHLSPRTPEPPPGTPRALFDLVSRTCPEQDTYSFPLEGRVIINLRERDKDRKKRPTADTIAAWMAELDKIIRGDEWRRFVIAYTPEWATGSDSEVRPDPEAKLYQDVEGAHSEIRSLIARNKNYATADQVAIVCEIDGASSMETLRRIAVMPNVDGLMLGSSLVKKLANV</sequence>
<comment type="caution">
    <text evidence="8">The sequence shown here is derived from an EMBL/GenBank/DDBJ whole genome shotgun (WGS) entry which is preliminary data.</text>
</comment>
<dbReference type="GO" id="GO:0140662">
    <property type="term" value="F:ATP-dependent protein folding chaperone"/>
    <property type="evidence" value="ECO:0007669"/>
    <property type="project" value="InterPro"/>
</dbReference>
<dbReference type="InterPro" id="IPR000652">
    <property type="entry name" value="Triosephosphate_isomerase"/>
</dbReference>
<dbReference type="GO" id="GO:0004807">
    <property type="term" value="F:triose-phosphate isomerase activity"/>
    <property type="evidence" value="ECO:0007669"/>
    <property type="project" value="InterPro"/>
</dbReference>
<dbReference type="PRINTS" id="PR00301">
    <property type="entry name" value="HEATSHOCK70"/>
</dbReference>
<dbReference type="EMBL" id="BFEA01000189">
    <property type="protein sequence ID" value="GBG73794.1"/>
    <property type="molecule type" value="Genomic_DNA"/>
</dbReference>
<dbReference type="Gene3D" id="3.30.30.30">
    <property type="match status" value="1"/>
</dbReference>
<dbReference type="STRING" id="69332.A0A388KUQ6"/>